<accession>A0ACD5AIC4</accession>
<gene>
    <name evidence="1" type="ORF">V2W30_21330</name>
</gene>
<evidence type="ECO:0000313" key="2">
    <source>
        <dbReference type="Proteomes" id="UP001432251"/>
    </source>
</evidence>
<reference evidence="1" key="1">
    <citation type="journal article" date="2025" name="Int. J. Syst. Evol. Microbiol.">
        <title>Streptomyces citrinus sp. nov., with yellow diffusible pigment.</title>
        <authorList>
            <person name="He Y."/>
            <person name="Yang E."/>
            <person name="Xu J."/>
            <person name="Sun Y."/>
            <person name="Sun L."/>
        </authorList>
    </citation>
    <scope>NUCLEOTIDE SEQUENCE</scope>
    <source>
        <strain evidence="1">Q6</strain>
    </source>
</reference>
<proteinExistence type="predicted"/>
<dbReference type="EMBL" id="CP146022">
    <property type="protein sequence ID" value="WWQ65608.1"/>
    <property type="molecule type" value="Genomic_DNA"/>
</dbReference>
<evidence type="ECO:0000313" key="1">
    <source>
        <dbReference type="EMBL" id="WWQ65608.1"/>
    </source>
</evidence>
<sequence>MTVTGTTTVTASRDPSPEVSGSDAADALGRELDALRAEFITARGADDARYIHTVIAVQRGCEAGGRLALSVSLFPPAWLAGTGLLSVAKILENMELGHNILHGQWDWLGDPAIHSTTWEWDFVTPADAWKRTHNHLHHTYTNVVGRDRDLGYTVLRMSPDQPWHPVHLLQPLYTALLAPVFEWGIALYDLEADEMAVGRKSPRAFLADATAMAGKAVRQALKDYLLFPLLSGPSALPCLLGNLTANSARNVWAHTVIFCGHFPTDVHTFTYTEEQIEGESRGDWYRRQIQGSANIEGGPLLHVLTGNLSHQIEHHLFPDLPSNRYAQLAPRVREICARHGLPYVSGPLWRQYTSMWSRVLRHALPSHGRPGGGDHGRVERAVDDAPGQVREA</sequence>
<protein>
    <submittedName>
        <fullName evidence="1">Acyl-CoA desaturase</fullName>
        <ecNumber evidence="1">1.14.19.-</ecNumber>
    </submittedName>
</protein>
<organism evidence="1 2">
    <name type="scientific">Streptomyces citrinus</name>
    <dbReference type="NCBI Taxonomy" id="3118173"/>
    <lineage>
        <taxon>Bacteria</taxon>
        <taxon>Bacillati</taxon>
        <taxon>Actinomycetota</taxon>
        <taxon>Actinomycetes</taxon>
        <taxon>Kitasatosporales</taxon>
        <taxon>Streptomycetaceae</taxon>
        <taxon>Streptomyces</taxon>
    </lineage>
</organism>
<dbReference type="EC" id="1.14.19.-" evidence="1"/>
<name>A0ACD5AIC4_9ACTN</name>
<keyword evidence="2" id="KW-1185">Reference proteome</keyword>
<keyword evidence="1" id="KW-0560">Oxidoreductase</keyword>
<dbReference type="Proteomes" id="UP001432251">
    <property type="component" value="Chromosome"/>
</dbReference>